<evidence type="ECO:0000256" key="5">
    <source>
        <dbReference type="ARBA" id="ARBA00023242"/>
    </source>
</evidence>
<keyword evidence="4" id="KW-0804">Transcription</keyword>
<dbReference type="Pfam" id="PF00170">
    <property type="entry name" value="bZIP_1"/>
    <property type="match status" value="1"/>
</dbReference>
<evidence type="ECO:0000313" key="9">
    <source>
        <dbReference type="Proteomes" id="UP000886885"/>
    </source>
</evidence>
<keyword evidence="3" id="KW-0238">DNA-binding</keyword>
<proteinExistence type="predicted"/>
<evidence type="ECO:0000313" key="8">
    <source>
        <dbReference type="EMBL" id="KAG6787046.1"/>
    </source>
</evidence>
<feature type="compositionally biased region" description="Basic and acidic residues" evidence="6">
    <location>
        <begin position="13"/>
        <end position="23"/>
    </location>
</feature>
<evidence type="ECO:0000259" key="7">
    <source>
        <dbReference type="PROSITE" id="PS50217"/>
    </source>
</evidence>
<organism evidence="8 9">
    <name type="scientific">Populus tomentosa</name>
    <name type="common">Chinese white poplar</name>
    <dbReference type="NCBI Taxonomy" id="118781"/>
    <lineage>
        <taxon>Eukaryota</taxon>
        <taxon>Viridiplantae</taxon>
        <taxon>Streptophyta</taxon>
        <taxon>Embryophyta</taxon>
        <taxon>Tracheophyta</taxon>
        <taxon>Spermatophyta</taxon>
        <taxon>Magnoliopsida</taxon>
        <taxon>eudicotyledons</taxon>
        <taxon>Gunneridae</taxon>
        <taxon>Pentapetalae</taxon>
        <taxon>rosids</taxon>
        <taxon>fabids</taxon>
        <taxon>Malpighiales</taxon>
        <taxon>Salicaceae</taxon>
        <taxon>Saliceae</taxon>
        <taxon>Populus</taxon>
    </lineage>
</organism>
<dbReference type="PANTHER" id="PTHR45764:SF34">
    <property type="entry name" value="BZIP TRANSCRIPTION FACTOR 53"/>
    <property type="match status" value="1"/>
</dbReference>
<feature type="compositionally biased region" description="Polar residues" evidence="6">
    <location>
        <begin position="1"/>
        <end position="12"/>
    </location>
</feature>
<dbReference type="Proteomes" id="UP000886885">
    <property type="component" value="Chromosome 2A"/>
</dbReference>
<gene>
    <name evidence="8" type="ORF">POTOM_008674</name>
</gene>
<evidence type="ECO:0000256" key="1">
    <source>
        <dbReference type="ARBA" id="ARBA00004123"/>
    </source>
</evidence>
<evidence type="ECO:0000256" key="6">
    <source>
        <dbReference type="SAM" id="MobiDB-lite"/>
    </source>
</evidence>
<keyword evidence="5" id="KW-0539">Nucleus</keyword>
<dbReference type="GO" id="GO:0005634">
    <property type="term" value="C:nucleus"/>
    <property type="evidence" value="ECO:0007669"/>
    <property type="project" value="UniProtKB-SubCell"/>
</dbReference>
<reference evidence="8" key="1">
    <citation type="journal article" date="2020" name="bioRxiv">
        <title>Hybrid origin of Populus tomentosa Carr. identified through genome sequencing and phylogenomic analysis.</title>
        <authorList>
            <person name="An X."/>
            <person name="Gao K."/>
            <person name="Chen Z."/>
            <person name="Li J."/>
            <person name="Yang X."/>
            <person name="Yang X."/>
            <person name="Zhou J."/>
            <person name="Guo T."/>
            <person name="Zhao T."/>
            <person name="Huang S."/>
            <person name="Miao D."/>
            <person name="Khan W.U."/>
            <person name="Rao P."/>
            <person name="Ye M."/>
            <person name="Lei B."/>
            <person name="Liao W."/>
            <person name="Wang J."/>
            <person name="Ji L."/>
            <person name="Li Y."/>
            <person name="Guo B."/>
            <person name="Mustafa N.S."/>
            <person name="Li S."/>
            <person name="Yun Q."/>
            <person name="Keller S.R."/>
            <person name="Mao J."/>
            <person name="Zhang R."/>
            <person name="Strauss S.H."/>
        </authorList>
    </citation>
    <scope>NUCLEOTIDE SEQUENCE</scope>
    <source>
        <strain evidence="8">GM15</strain>
        <tissue evidence="8">Leaf</tissue>
    </source>
</reference>
<dbReference type="GO" id="GO:0045893">
    <property type="term" value="P:positive regulation of DNA-templated transcription"/>
    <property type="evidence" value="ECO:0007669"/>
    <property type="project" value="TreeGrafter"/>
</dbReference>
<dbReference type="OrthoDB" id="551672at2759"/>
<dbReference type="GO" id="GO:0000976">
    <property type="term" value="F:transcription cis-regulatory region binding"/>
    <property type="evidence" value="ECO:0007669"/>
    <property type="project" value="TreeGrafter"/>
</dbReference>
<dbReference type="PROSITE" id="PS00036">
    <property type="entry name" value="BZIP_BASIC"/>
    <property type="match status" value="1"/>
</dbReference>
<dbReference type="PROSITE" id="PS50217">
    <property type="entry name" value="BZIP"/>
    <property type="match status" value="1"/>
</dbReference>
<dbReference type="CDD" id="cd14702">
    <property type="entry name" value="bZIP_plant_GBF1"/>
    <property type="match status" value="1"/>
</dbReference>
<dbReference type="GO" id="GO:0046982">
    <property type="term" value="F:protein heterodimerization activity"/>
    <property type="evidence" value="ECO:0007669"/>
    <property type="project" value="UniProtKB-ARBA"/>
</dbReference>
<evidence type="ECO:0000256" key="4">
    <source>
        <dbReference type="ARBA" id="ARBA00023163"/>
    </source>
</evidence>
<sequence length="185" mass="20753">MSARQVASSGSDSDPRYANVDERKRKRMISNRESARRSRMRKQKQMEDLVNEVSKLQNENNQLMQGINVGQQRRMEMESANNVLRAQAVELTERLRSLNSVLQIVEDVSGLSMEIPEIPDPLLKPWQLPCSGMPIMASADMWMLLNLDVIELYFPCAAPLEAVRIGLPRDISGGDGSMLGVVPGR</sequence>
<accession>A0A8X8AHT6</accession>
<dbReference type="GO" id="GO:0003700">
    <property type="term" value="F:DNA-binding transcription factor activity"/>
    <property type="evidence" value="ECO:0007669"/>
    <property type="project" value="InterPro"/>
</dbReference>
<protein>
    <recommendedName>
        <fullName evidence="7">BZIP domain-containing protein</fullName>
    </recommendedName>
</protein>
<evidence type="ECO:0000256" key="2">
    <source>
        <dbReference type="ARBA" id="ARBA00023015"/>
    </source>
</evidence>
<dbReference type="PANTHER" id="PTHR45764">
    <property type="entry name" value="BZIP TRANSCRIPTION FACTOR 44"/>
    <property type="match status" value="1"/>
</dbReference>
<dbReference type="InterPro" id="IPR004827">
    <property type="entry name" value="bZIP"/>
</dbReference>
<comment type="caution">
    <text evidence="8">The sequence shown here is derived from an EMBL/GenBank/DDBJ whole genome shotgun (WGS) entry which is preliminary data.</text>
</comment>
<feature type="domain" description="BZIP" evidence="7">
    <location>
        <begin position="21"/>
        <end position="84"/>
    </location>
</feature>
<dbReference type="AlphaFoldDB" id="A0A8X8AHT6"/>
<dbReference type="FunFam" id="1.20.5.170:FF:000020">
    <property type="entry name" value="BZIP transcription factor"/>
    <property type="match status" value="1"/>
</dbReference>
<dbReference type="SMART" id="SM00338">
    <property type="entry name" value="BRLZ"/>
    <property type="match status" value="1"/>
</dbReference>
<dbReference type="EMBL" id="JAAWWB010000003">
    <property type="protein sequence ID" value="KAG6787046.1"/>
    <property type="molecule type" value="Genomic_DNA"/>
</dbReference>
<feature type="region of interest" description="Disordered" evidence="6">
    <location>
        <begin position="1"/>
        <end position="43"/>
    </location>
</feature>
<keyword evidence="9" id="KW-1185">Reference proteome</keyword>
<keyword evidence="2" id="KW-0805">Transcription regulation</keyword>
<dbReference type="InterPro" id="IPR045314">
    <property type="entry name" value="bZIP_plant_GBF1"/>
</dbReference>
<evidence type="ECO:0000256" key="3">
    <source>
        <dbReference type="ARBA" id="ARBA00023125"/>
    </source>
</evidence>
<name>A0A8X8AHT6_POPTO</name>
<comment type="subcellular location">
    <subcellularLocation>
        <location evidence="1">Nucleus</location>
    </subcellularLocation>
</comment>